<name>A0A2I1GMR6_9GLOM</name>
<dbReference type="Proteomes" id="UP000234323">
    <property type="component" value="Unassembled WGS sequence"/>
</dbReference>
<dbReference type="Gene3D" id="2.60.120.200">
    <property type="match status" value="1"/>
</dbReference>
<keyword evidence="2" id="KW-1185">Reference proteome</keyword>
<dbReference type="SUPFAM" id="SSF49899">
    <property type="entry name" value="Concanavalin A-like lectins/glucanases"/>
    <property type="match status" value="1"/>
</dbReference>
<dbReference type="VEuPathDB" id="FungiDB:RhiirFUN_009741"/>
<accession>A0A2I1GMR6</accession>
<dbReference type="AlphaFoldDB" id="A0A2I1GMR6"/>
<proteinExistence type="predicted"/>
<dbReference type="InterPro" id="IPR013320">
    <property type="entry name" value="ConA-like_dom_sf"/>
</dbReference>
<protein>
    <submittedName>
        <fullName evidence="1">Concanavalin A-like lectin/glucanase</fullName>
    </submittedName>
</protein>
<gene>
    <name evidence="1" type="ORF">RhiirA4_403972</name>
</gene>
<dbReference type="EMBL" id="LLXI01000590">
    <property type="protein sequence ID" value="PKY47939.1"/>
    <property type="molecule type" value="Genomic_DNA"/>
</dbReference>
<sequence>MKKFAINEFYEFVSEPKTVRPGVQIVVQHAELPVVENELSVSLWLKLKSHASDYTIIFHKGNESSGSDRTPGLYLVPNTSKLHARFSGNWNSNVGIVEIGDGLLLNQKYHLTYTLSDPEKRLDFYINGEWVAFYSIENVKMHKVKFNDGPLYIGRFYHEGFNGEISNFRYFNWRLSAEEAMKNYLNSRPFN</sequence>
<dbReference type="Pfam" id="PF13385">
    <property type="entry name" value="Laminin_G_3"/>
    <property type="match status" value="1"/>
</dbReference>
<dbReference type="GO" id="GO:0030246">
    <property type="term" value="F:carbohydrate binding"/>
    <property type="evidence" value="ECO:0007669"/>
    <property type="project" value="UniProtKB-KW"/>
</dbReference>
<organism evidence="1 2">
    <name type="scientific">Rhizophagus irregularis</name>
    <dbReference type="NCBI Taxonomy" id="588596"/>
    <lineage>
        <taxon>Eukaryota</taxon>
        <taxon>Fungi</taxon>
        <taxon>Fungi incertae sedis</taxon>
        <taxon>Mucoromycota</taxon>
        <taxon>Glomeromycotina</taxon>
        <taxon>Glomeromycetes</taxon>
        <taxon>Glomerales</taxon>
        <taxon>Glomeraceae</taxon>
        <taxon>Rhizophagus</taxon>
    </lineage>
</organism>
<reference evidence="1 2" key="1">
    <citation type="submission" date="2015-10" db="EMBL/GenBank/DDBJ databases">
        <title>Genome analyses suggest a sexual origin of heterokaryosis in a supposedly ancient asexual fungus.</title>
        <authorList>
            <person name="Ropars J."/>
            <person name="Sedzielewska K."/>
            <person name="Noel J."/>
            <person name="Charron P."/>
            <person name="Farinelli L."/>
            <person name="Marton T."/>
            <person name="Kruger M."/>
            <person name="Pelin A."/>
            <person name="Brachmann A."/>
            <person name="Corradi N."/>
        </authorList>
    </citation>
    <scope>NUCLEOTIDE SEQUENCE [LARGE SCALE GENOMIC DNA]</scope>
    <source>
        <strain evidence="1 2">A4</strain>
    </source>
</reference>
<keyword evidence="1" id="KW-0430">Lectin</keyword>
<dbReference type="VEuPathDB" id="FungiDB:RhiirA1_429032"/>
<dbReference type="VEuPathDB" id="FungiDB:FUN_007002"/>
<evidence type="ECO:0000313" key="2">
    <source>
        <dbReference type="Proteomes" id="UP000234323"/>
    </source>
</evidence>
<evidence type="ECO:0000313" key="1">
    <source>
        <dbReference type="EMBL" id="PKY47939.1"/>
    </source>
</evidence>
<dbReference type="OrthoDB" id="2324354at2759"/>
<comment type="caution">
    <text evidence="1">The sequence shown here is derived from an EMBL/GenBank/DDBJ whole genome shotgun (WGS) entry which is preliminary data.</text>
</comment>